<evidence type="ECO:0000256" key="1">
    <source>
        <dbReference type="ARBA" id="ARBA00023015"/>
    </source>
</evidence>
<sequence>MDDGLVDAIAYEIARLTKLRDRTNAQIAAITEGEIEPAAYAILFQLIHSGPVRSGALAEALYSDASTISRQVASLVKRGLIERRADPADGRVSVLDVTAAGRAVATQIRARRNESLRRMLADWTPEELDTFSTQLHRFVDGYEVTRQRMLADIAAHKDLQSYYAPAESNS</sequence>
<evidence type="ECO:0000313" key="6">
    <source>
        <dbReference type="Proteomes" id="UP000466794"/>
    </source>
</evidence>
<dbReference type="InterPro" id="IPR036388">
    <property type="entry name" value="WH-like_DNA-bd_sf"/>
</dbReference>
<dbReference type="PANTHER" id="PTHR33164">
    <property type="entry name" value="TRANSCRIPTIONAL REGULATOR, MARR FAMILY"/>
    <property type="match status" value="1"/>
</dbReference>
<dbReference type="InterPro" id="IPR036390">
    <property type="entry name" value="WH_DNA-bd_sf"/>
</dbReference>
<dbReference type="GO" id="GO:0003700">
    <property type="term" value="F:DNA-binding transcription factor activity"/>
    <property type="evidence" value="ECO:0007669"/>
    <property type="project" value="InterPro"/>
</dbReference>
<evidence type="ECO:0000256" key="3">
    <source>
        <dbReference type="ARBA" id="ARBA00023163"/>
    </source>
</evidence>
<dbReference type="PANTHER" id="PTHR33164:SF57">
    <property type="entry name" value="MARR-FAMILY TRANSCRIPTIONAL REGULATOR"/>
    <property type="match status" value="1"/>
</dbReference>
<protein>
    <submittedName>
        <fullName evidence="5">MarR family transcriptional regulator</fullName>
    </submittedName>
</protein>
<dbReference type="InterPro" id="IPR000835">
    <property type="entry name" value="HTH_MarR-typ"/>
</dbReference>
<keyword evidence="6" id="KW-1185">Reference proteome</keyword>
<dbReference type="EMBL" id="WRPP01000006">
    <property type="protein sequence ID" value="MVU81070.1"/>
    <property type="molecule type" value="Genomic_DNA"/>
</dbReference>
<dbReference type="SMART" id="SM00347">
    <property type="entry name" value="HTH_MARR"/>
    <property type="match status" value="1"/>
</dbReference>
<accession>A0A7K1V355</accession>
<dbReference type="GO" id="GO:0006950">
    <property type="term" value="P:response to stress"/>
    <property type="evidence" value="ECO:0007669"/>
    <property type="project" value="TreeGrafter"/>
</dbReference>
<evidence type="ECO:0000259" key="4">
    <source>
        <dbReference type="PROSITE" id="PS50995"/>
    </source>
</evidence>
<organism evidence="5 6">
    <name type="scientific">Nocardia terrae</name>
    <dbReference type="NCBI Taxonomy" id="2675851"/>
    <lineage>
        <taxon>Bacteria</taxon>
        <taxon>Bacillati</taxon>
        <taxon>Actinomycetota</taxon>
        <taxon>Actinomycetes</taxon>
        <taxon>Mycobacteriales</taxon>
        <taxon>Nocardiaceae</taxon>
        <taxon>Nocardia</taxon>
    </lineage>
</organism>
<reference evidence="5 6" key="1">
    <citation type="submission" date="2019-12" db="EMBL/GenBank/DDBJ databases">
        <title>Nocardia sp. nov. ET3-3 isolated from soil.</title>
        <authorList>
            <person name="Kanchanasin P."/>
            <person name="Tanasupawat S."/>
            <person name="Yuki M."/>
            <person name="Kudo T."/>
        </authorList>
    </citation>
    <scope>NUCLEOTIDE SEQUENCE [LARGE SCALE GENOMIC DNA]</scope>
    <source>
        <strain evidence="5 6">ET3-3</strain>
    </source>
</reference>
<dbReference type="InterPro" id="IPR023187">
    <property type="entry name" value="Tscrpt_reg_MarR-type_CS"/>
</dbReference>
<keyword evidence="1" id="KW-0805">Transcription regulation</keyword>
<dbReference type="PROSITE" id="PS50995">
    <property type="entry name" value="HTH_MARR_2"/>
    <property type="match status" value="1"/>
</dbReference>
<name>A0A7K1V355_9NOCA</name>
<dbReference type="AlphaFoldDB" id="A0A7K1V355"/>
<dbReference type="GO" id="GO:0003677">
    <property type="term" value="F:DNA binding"/>
    <property type="evidence" value="ECO:0007669"/>
    <property type="project" value="UniProtKB-KW"/>
</dbReference>
<dbReference type="PROSITE" id="PS01117">
    <property type="entry name" value="HTH_MARR_1"/>
    <property type="match status" value="1"/>
</dbReference>
<keyword evidence="2" id="KW-0238">DNA-binding</keyword>
<feature type="domain" description="HTH marR-type" evidence="4">
    <location>
        <begin position="6"/>
        <end position="140"/>
    </location>
</feature>
<evidence type="ECO:0000256" key="2">
    <source>
        <dbReference type="ARBA" id="ARBA00023125"/>
    </source>
</evidence>
<keyword evidence="3" id="KW-0804">Transcription</keyword>
<dbReference type="PRINTS" id="PR00598">
    <property type="entry name" value="HTHMARR"/>
</dbReference>
<dbReference type="Pfam" id="PF12802">
    <property type="entry name" value="MarR_2"/>
    <property type="match status" value="1"/>
</dbReference>
<gene>
    <name evidence="5" type="ORF">GPX89_27960</name>
</gene>
<evidence type="ECO:0000313" key="5">
    <source>
        <dbReference type="EMBL" id="MVU81070.1"/>
    </source>
</evidence>
<dbReference type="InterPro" id="IPR039422">
    <property type="entry name" value="MarR/SlyA-like"/>
</dbReference>
<dbReference type="Gene3D" id="1.10.10.10">
    <property type="entry name" value="Winged helix-like DNA-binding domain superfamily/Winged helix DNA-binding domain"/>
    <property type="match status" value="1"/>
</dbReference>
<comment type="caution">
    <text evidence="5">The sequence shown here is derived from an EMBL/GenBank/DDBJ whole genome shotgun (WGS) entry which is preliminary data.</text>
</comment>
<dbReference type="Proteomes" id="UP000466794">
    <property type="component" value="Unassembled WGS sequence"/>
</dbReference>
<proteinExistence type="predicted"/>
<dbReference type="SUPFAM" id="SSF46785">
    <property type="entry name" value="Winged helix' DNA-binding domain"/>
    <property type="match status" value="1"/>
</dbReference>